<dbReference type="NCBIfam" id="TIGR03936">
    <property type="entry name" value="sam_1_link_chp"/>
    <property type="match status" value="1"/>
</dbReference>
<evidence type="ECO:0000313" key="3">
    <source>
        <dbReference type="Proteomes" id="UP001055025"/>
    </source>
</evidence>
<reference evidence="2" key="1">
    <citation type="journal article" date="2022" name="Int. J. Syst. Evol. Microbiol.">
        <title>Granulimonas faecalis gen. nov., sp. nov., and Leptogranulimonas caecicola gen. nov., sp. nov., novel lactate-producing Atopobiaceae bacteria isolated from mouse intestines, and an emended description of the family Atopobiaceae.</title>
        <authorList>
            <person name="Morinaga K."/>
            <person name="Kusada H."/>
            <person name="Sakamoto S."/>
            <person name="Murakami T."/>
            <person name="Toyoda A."/>
            <person name="Mori H."/>
            <person name="Meng X.Y."/>
            <person name="Takashino M."/>
            <person name="Murotomi K."/>
            <person name="Tamaki H."/>
        </authorList>
    </citation>
    <scope>NUCLEOTIDE SEQUENCE</scope>
    <source>
        <strain evidence="2">OPF53</strain>
    </source>
</reference>
<dbReference type="EMBL" id="BQKC01000001">
    <property type="protein sequence ID" value="GJM55409.1"/>
    <property type="molecule type" value="Genomic_DNA"/>
</dbReference>
<organism evidence="2 3">
    <name type="scientific">Granulimonas faecalis</name>
    <dbReference type="NCBI Taxonomy" id="2894155"/>
    <lineage>
        <taxon>Bacteria</taxon>
        <taxon>Bacillati</taxon>
        <taxon>Actinomycetota</taxon>
        <taxon>Coriobacteriia</taxon>
        <taxon>Coriobacteriales</taxon>
        <taxon>Kribbibacteriaceae</taxon>
        <taxon>Granulimonas</taxon>
    </lineage>
</organism>
<proteinExistence type="predicted"/>
<dbReference type="AlphaFoldDB" id="A0AAV5B3S3"/>
<protein>
    <recommendedName>
        <fullName evidence="1">DUF2344 domain-containing protein</fullName>
    </recommendedName>
</protein>
<dbReference type="Pfam" id="PF10105">
    <property type="entry name" value="DUF2344"/>
    <property type="match status" value="1"/>
</dbReference>
<dbReference type="InterPro" id="IPR018768">
    <property type="entry name" value="DUF2344"/>
</dbReference>
<comment type="caution">
    <text evidence="2">The sequence shown here is derived from an EMBL/GenBank/DDBJ whole genome shotgun (WGS) entry which is preliminary data.</text>
</comment>
<evidence type="ECO:0000313" key="2">
    <source>
        <dbReference type="EMBL" id="GJM55409.1"/>
    </source>
</evidence>
<dbReference type="Proteomes" id="UP001055025">
    <property type="component" value="Unassembled WGS sequence"/>
</dbReference>
<keyword evidence="3" id="KW-1185">Reference proteome</keyword>
<name>A0AAV5B3S3_9ACTN</name>
<evidence type="ECO:0000259" key="1">
    <source>
        <dbReference type="Pfam" id="PF10105"/>
    </source>
</evidence>
<feature type="domain" description="DUF2344" evidence="1">
    <location>
        <begin position="10"/>
        <end position="192"/>
    </location>
</feature>
<gene>
    <name evidence="2" type="ORF">ATOP_10640</name>
</gene>
<accession>A0AAV5B3S3</accession>
<sequence>MMAENERFLLRVHYRKEGRLRFLGHLDVMRALERAVRRARLPFCVTQGFSPRMRCAFSAALPLGAASASEYLDLTLGSYVPPEEALARLAAALPADLAPVRAAYVYPRSPALGAWLDRASWRLSLATDATADEVSAAVAALARAGELTYLRGRKEKRVDLGRTLVGFDARDVDGGVELTVRTRSSNEGALRPEVLVRSAFAAPALEGRSLDGVDVFRLGQWHEEEDGSLVEAL</sequence>